<name>A0A1A0C6D4_ACEPA</name>
<evidence type="ECO:0000256" key="2">
    <source>
        <dbReference type="ARBA" id="ARBA00023004"/>
    </source>
</evidence>
<accession>A0A1A0C6D4</accession>
<keyword evidence="1" id="KW-0001">2Fe-2S</keyword>
<protein>
    <submittedName>
        <fullName evidence="6">Redox-sensitive transcriptional activator SoxR</fullName>
    </submittedName>
</protein>
<dbReference type="GO" id="GO:0006979">
    <property type="term" value="P:response to oxidative stress"/>
    <property type="evidence" value="ECO:0007669"/>
    <property type="project" value="InterPro"/>
</dbReference>
<dbReference type="PRINTS" id="PR00040">
    <property type="entry name" value="HTHMERR"/>
</dbReference>
<evidence type="ECO:0000256" key="4">
    <source>
        <dbReference type="ARBA" id="ARBA00023125"/>
    </source>
</evidence>
<dbReference type="Pfam" id="PF13411">
    <property type="entry name" value="MerR_1"/>
    <property type="match status" value="1"/>
</dbReference>
<evidence type="ECO:0000256" key="3">
    <source>
        <dbReference type="ARBA" id="ARBA00023014"/>
    </source>
</evidence>
<dbReference type="PANTHER" id="PTHR30204:SF0">
    <property type="entry name" value="REDOX-SENSITIVE TRANSCRIPTIONAL ACTIVATOR SOXR"/>
    <property type="match status" value="1"/>
</dbReference>
<keyword evidence="4" id="KW-0238">DNA-binding</keyword>
<gene>
    <name evidence="6" type="ORF">SRCM100623_03030</name>
</gene>
<dbReference type="GO" id="GO:0051537">
    <property type="term" value="F:2 iron, 2 sulfur cluster binding"/>
    <property type="evidence" value="ECO:0007669"/>
    <property type="project" value="UniProtKB-KW"/>
</dbReference>
<dbReference type="CDD" id="cd01110">
    <property type="entry name" value="HTH_SoxR"/>
    <property type="match status" value="1"/>
</dbReference>
<dbReference type="GO" id="GO:0003677">
    <property type="term" value="F:DNA binding"/>
    <property type="evidence" value="ECO:0007669"/>
    <property type="project" value="UniProtKB-KW"/>
</dbReference>
<proteinExistence type="predicted"/>
<feature type="domain" description="HTH merR-type" evidence="5">
    <location>
        <begin position="34"/>
        <end position="102"/>
    </location>
</feature>
<keyword evidence="2" id="KW-0408">Iron</keyword>
<evidence type="ECO:0000256" key="1">
    <source>
        <dbReference type="ARBA" id="ARBA00022714"/>
    </source>
</evidence>
<reference evidence="6 7" key="1">
    <citation type="submission" date="2016-05" db="EMBL/GenBank/DDBJ databases">
        <title>Genome sequencing of Acetobacter pasteurianus strain SRCM100623.</title>
        <authorList>
            <person name="Song Y.R."/>
        </authorList>
    </citation>
    <scope>NUCLEOTIDE SEQUENCE [LARGE SCALE GENOMIC DNA]</scope>
    <source>
        <strain evidence="6 7">SRCM100623</strain>
    </source>
</reference>
<dbReference type="AlphaFoldDB" id="A0A1A0C6D4"/>
<sequence>MFSILALPEKAFNTSTMVKVNRSKSSNIKLPSDELSVGETARRSGISISTLHFYEREGLVTARRNKGNQRRYARAMLRRIAIIRIAQKAGLTLAEIKDALASLPQDRVPSVRDWRRLSSAWRSAIEIQLHNLTILRDQFESCIGCGCLSLTDCPLRNPNDVKGISLLSEDVL</sequence>
<keyword evidence="1" id="KW-0479">Metal-binding</keyword>
<dbReference type="InterPro" id="IPR047057">
    <property type="entry name" value="MerR_fam"/>
</dbReference>
<dbReference type="Gene3D" id="1.10.1660.10">
    <property type="match status" value="1"/>
</dbReference>
<dbReference type="InterPro" id="IPR000551">
    <property type="entry name" value="MerR-type_HTH_dom"/>
</dbReference>
<dbReference type="NCBIfam" id="TIGR01950">
    <property type="entry name" value="SoxR"/>
    <property type="match status" value="1"/>
</dbReference>
<dbReference type="PATRIC" id="fig|438.15.peg.3346"/>
<evidence type="ECO:0000313" key="6">
    <source>
        <dbReference type="EMBL" id="OAZ58166.1"/>
    </source>
</evidence>
<dbReference type="Proteomes" id="UP000093796">
    <property type="component" value="Unassembled WGS sequence"/>
</dbReference>
<dbReference type="InterPro" id="IPR010211">
    <property type="entry name" value="Redox-sen_tscrpt-act_SoxR"/>
</dbReference>
<dbReference type="PROSITE" id="PS50937">
    <property type="entry name" value="HTH_MERR_2"/>
    <property type="match status" value="1"/>
</dbReference>
<keyword evidence="3" id="KW-0411">Iron-sulfur</keyword>
<comment type="caution">
    <text evidence="6">The sequence shown here is derived from an EMBL/GenBank/DDBJ whole genome shotgun (WGS) entry which is preliminary data.</text>
</comment>
<evidence type="ECO:0000313" key="7">
    <source>
        <dbReference type="Proteomes" id="UP000093796"/>
    </source>
</evidence>
<dbReference type="EMBL" id="LYUD01000181">
    <property type="protein sequence ID" value="OAZ58166.1"/>
    <property type="molecule type" value="Genomic_DNA"/>
</dbReference>
<dbReference type="SMART" id="SM00422">
    <property type="entry name" value="HTH_MERR"/>
    <property type="match status" value="1"/>
</dbReference>
<dbReference type="SUPFAM" id="SSF46955">
    <property type="entry name" value="Putative DNA-binding domain"/>
    <property type="match status" value="1"/>
</dbReference>
<dbReference type="InterPro" id="IPR009061">
    <property type="entry name" value="DNA-bd_dom_put_sf"/>
</dbReference>
<evidence type="ECO:0000259" key="5">
    <source>
        <dbReference type="PROSITE" id="PS50937"/>
    </source>
</evidence>
<organism evidence="6 7">
    <name type="scientific">Acetobacter pasteurianus</name>
    <name type="common">Acetobacter turbidans</name>
    <dbReference type="NCBI Taxonomy" id="438"/>
    <lineage>
        <taxon>Bacteria</taxon>
        <taxon>Pseudomonadati</taxon>
        <taxon>Pseudomonadota</taxon>
        <taxon>Alphaproteobacteria</taxon>
        <taxon>Acetobacterales</taxon>
        <taxon>Acetobacteraceae</taxon>
        <taxon>Acetobacter</taxon>
    </lineage>
</organism>
<dbReference type="PANTHER" id="PTHR30204">
    <property type="entry name" value="REDOX-CYCLING DRUG-SENSING TRANSCRIPTIONAL ACTIVATOR SOXR"/>
    <property type="match status" value="1"/>
</dbReference>
<dbReference type="GO" id="GO:0003700">
    <property type="term" value="F:DNA-binding transcription factor activity"/>
    <property type="evidence" value="ECO:0007669"/>
    <property type="project" value="InterPro"/>
</dbReference>